<dbReference type="CDD" id="cd00093">
    <property type="entry name" value="HTH_XRE"/>
    <property type="match status" value="1"/>
</dbReference>
<gene>
    <name evidence="2" type="ORF">H9Q81_01265</name>
</gene>
<evidence type="ECO:0000259" key="1">
    <source>
        <dbReference type="PROSITE" id="PS50943"/>
    </source>
</evidence>
<dbReference type="InterPro" id="IPR001387">
    <property type="entry name" value="Cro/C1-type_HTH"/>
</dbReference>
<dbReference type="PROSITE" id="PS50943">
    <property type="entry name" value="HTH_CROC1"/>
    <property type="match status" value="1"/>
</dbReference>
<organism evidence="2 3">
    <name type="scientific">Fusobacterium hominis</name>
    <dbReference type="NCBI Taxonomy" id="2764326"/>
    <lineage>
        <taxon>Bacteria</taxon>
        <taxon>Fusobacteriati</taxon>
        <taxon>Fusobacteriota</taxon>
        <taxon>Fusobacteriia</taxon>
        <taxon>Fusobacteriales</taxon>
        <taxon>Fusobacteriaceae</taxon>
        <taxon>Fusobacterium</taxon>
    </lineage>
</organism>
<dbReference type="SMART" id="SM00530">
    <property type="entry name" value="HTH_XRE"/>
    <property type="match status" value="1"/>
</dbReference>
<proteinExistence type="predicted"/>
<name>A0A7G9GXG6_9FUSO</name>
<dbReference type="AlphaFoldDB" id="A0A7G9GXG6"/>
<dbReference type="EMBL" id="CP060637">
    <property type="protein sequence ID" value="QNM15498.1"/>
    <property type="molecule type" value="Genomic_DNA"/>
</dbReference>
<dbReference type="InterPro" id="IPR010982">
    <property type="entry name" value="Lambda_DNA-bd_dom_sf"/>
</dbReference>
<accession>A0A7G9GXG6</accession>
<evidence type="ECO:0000313" key="3">
    <source>
        <dbReference type="Proteomes" id="UP000515913"/>
    </source>
</evidence>
<reference evidence="2 3" key="1">
    <citation type="submission" date="2020-08" db="EMBL/GenBank/DDBJ databases">
        <authorList>
            <person name="Liu C."/>
            <person name="Sun Q."/>
        </authorList>
    </citation>
    <scope>NUCLEOTIDE SEQUENCE [LARGE SCALE GENOMIC DNA]</scope>
    <source>
        <strain evidence="2 3">NSJ-57</strain>
    </source>
</reference>
<dbReference type="RefSeq" id="WP_187422964.1">
    <property type="nucleotide sequence ID" value="NZ_CP060637.1"/>
</dbReference>
<keyword evidence="3" id="KW-1185">Reference proteome</keyword>
<dbReference type="GO" id="GO:0003677">
    <property type="term" value="F:DNA binding"/>
    <property type="evidence" value="ECO:0007669"/>
    <property type="project" value="InterPro"/>
</dbReference>
<protein>
    <submittedName>
        <fullName evidence="2">Helix-turn-helix transcriptional regulator</fullName>
    </submittedName>
</protein>
<dbReference type="Gene3D" id="1.10.260.40">
    <property type="entry name" value="lambda repressor-like DNA-binding domains"/>
    <property type="match status" value="1"/>
</dbReference>
<dbReference type="Pfam" id="PF01381">
    <property type="entry name" value="HTH_3"/>
    <property type="match status" value="1"/>
</dbReference>
<evidence type="ECO:0000313" key="2">
    <source>
        <dbReference type="EMBL" id="QNM15498.1"/>
    </source>
</evidence>
<dbReference type="SUPFAM" id="SSF47413">
    <property type="entry name" value="lambda repressor-like DNA-binding domains"/>
    <property type="match status" value="1"/>
</dbReference>
<dbReference type="KEGG" id="fho:H9Q81_01265"/>
<feature type="domain" description="HTH cro/C1-type" evidence="1">
    <location>
        <begin position="18"/>
        <end position="60"/>
    </location>
</feature>
<dbReference type="Proteomes" id="UP000515913">
    <property type="component" value="Chromosome"/>
</dbReference>
<sequence length="182" mass="21899">MFGEQLTEILEKYKIKNRKLALLTGITEGFISDIKRGRSVPRKDNLIAILDNLPLTKEEREHLYEEWEREVSPDTFVKKYDELSNKYRLLLNAAGGEEEGRTKIEIQRINEKYIEKIEAEKEKYKIYYELFMLLDEDERKFTIKQIISNIEFNLRTAGKYEENKEEIDFLKDCLKHEIEYEF</sequence>